<dbReference type="SUPFAM" id="SSF55729">
    <property type="entry name" value="Acyl-CoA N-acyltransferases (Nat)"/>
    <property type="match status" value="1"/>
</dbReference>
<dbReference type="EC" id="2.3.1.178" evidence="3 8"/>
<dbReference type="InterPro" id="IPR016181">
    <property type="entry name" value="Acyl_CoA_acyltransferase"/>
</dbReference>
<comment type="function">
    <text evidence="8">Catalyzes the acetylation of L-2,4-diaminobutyrate (DABA) to gamma-N-acetyl-alpha,gamma-diaminobutyric acid (ADABA) with acetyl coenzyme A.</text>
</comment>
<evidence type="ECO:0000313" key="10">
    <source>
        <dbReference type="EMBL" id="KGM07091.1"/>
    </source>
</evidence>
<dbReference type="GO" id="GO:0033816">
    <property type="term" value="F:diaminobutyrate acetyltransferase activity"/>
    <property type="evidence" value="ECO:0007669"/>
    <property type="project" value="UniProtKB-EC"/>
</dbReference>
<sequence>MNLAQADAAPITLRAPTAEDGAAVYELIAQCPPLDTNSMYCNLLQSSHFSDTSVAAELDEDIVGFISGYVLPKQPDTLFIWQVAVGEKARGQGLASRMLRDILQRPACQQVKYIETTITPDNRASWALFESLANKLSAQLNHSVMFDRQQHFAGQHETEMLVKIGPINS</sequence>
<dbReference type="RefSeq" id="WP_036313979.1">
    <property type="nucleotide sequence ID" value="NZ_JRQD01000003.1"/>
</dbReference>
<dbReference type="EMBL" id="JRQD01000003">
    <property type="protein sequence ID" value="KGM07091.1"/>
    <property type="molecule type" value="Genomic_DNA"/>
</dbReference>
<comment type="pathway">
    <text evidence="1 8">Amine and polyamine biosynthesis; ectoine biosynthesis; L-ectoine from L-aspartate 4-semialdehyde: step 2/3.</text>
</comment>
<evidence type="ECO:0000256" key="3">
    <source>
        <dbReference type="ARBA" id="ARBA00012355"/>
    </source>
</evidence>
<dbReference type="InterPro" id="IPR000182">
    <property type="entry name" value="GNAT_dom"/>
</dbReference>
<dbReference type="STRING" id="392484.LP43_1592"/>
<evidence type="ECO:0000256" key="4">
    <source>
        <dbReference type="ARBA" id="ARBA00017935"/>
    </source>
</evidence>
<dbReference type="InterPro" id="IPR012772">
    <property type="entry name" value="Ectoine_EctA"/>
</dbReference>
<evidence type="ECO:0000256" key="8">
    <source>
        <dbReference type="RuleBase" id="RU365045"/>
    </source>
</evidence>
<proteinExistence type="inferred from homology"/>
<comment type="catalytic activity">
    <reaction evidence="7 8">
        <text>L-2,4-diaminobutanoate + acetyl-CoA = (2S)-4-acetamido-2-aminobutanoate + CoA + H(+)</text>
        <dbReference type="Rhea" id="RHEA:16901"/>
        <dbReference type="ChEBI" id="CHEBI:15378"/>
        <dbReference type="ChEBI" id="CHEBI:57287"/>
        <dbReference type="ChEBI" id="CHEBI:57288"/>
        <dbReference type="ChEBI" id="CHEBI:58761"/>
        <dbReference type="ChEBI" id="CHEBI:58929"/>
        <dbReference type="EC" id="2.3.1.178"/>
    </reaction>
</comment>
<evidence type="ECO:0000259" key="9">
    <source>
        <dbReference type="PROSITE" id="PS51186"/>
    </source>
</evidence>
<evidence type="ECO:0000256" key="6">
    <source>
        <dbReference type="ARBA" id="ARBA00023315"/>
    </source>
</evidence>
<dbReference type="Pfam" id="PF00583">
    <property type="entry name" value="Acetyltransf_1"/>
    <property type="match status" value="1"/>
</dbReference>
<dbReference type="PROSITE" id="PS51186">
    <property type="entry name" value="GNAT"/>
    <property type="match status" value="1"/>
</dbReference>
<keyword evidence="5 8" id="KW-0808">Transferase</keyword>
<evidence type="ECO:0000256" key="1">
    <source>
        <dbReference type="ARBA" id="ARBA00004978"/>
    </source>
</evidence>
<evidence type="ECO:0000256" key="2">
    <source>
        <dbReference type="ARBA" id="ARBA00010712"/>
    </source>
</evidence>
<evidence type="ECO:0000313" key="11">
    <source>
        <dbReference type="Proteomes" id="UP000029999"/>
    </source>
</evidence>
<dbReference type="AlphaFoldDB" id="A0A0A0BGJ9"/>
<dbReference type="UniPathway" id="UPA00067">
    <property type="reaction ID" value="UER00122"/>
</dbReference>
<comment type="caution">
    <text evidence="10">The sequence shown here is derived from an EMBL/GenBank/DDBJ whole genome shotgun (WGS) entry which is preliminary data.</text>
</comment>
<gene>
    <name evidence="8" type="primary">ectA</name>
    <name evidence="10" type="ORF">LP43_1592</name>
</gene>
<accession>A0A0A0BGJ9</accession>
<dbReference type="Gene3D" id="3.40.630.30">
    <property type="match status" value="1"/>
</dbReference>
<dbReference type="CDD" id="cd04301">
    <property type="entry name" value="NAT_SF"/>
    <property type="match status" value="1"/>
</dbReference>
<comment type="similarity">
    <text evidence="2 8">Belongs to the acetyltransferase family. EctA subfamily.</text>
</comment>
<evidence type="ECO:0000256" key="5">
    <source>
        <dbReference type="ARBA" id="ARBA00022679"/>
    </source>
</evidence>
<feature type="domain" description="N-acetyltransferase" evidence="9">
    <location>
        <begin position="11"/>
        <end position="169"/>
    </location>
</feature>
<dbReference type="Proteomes" id="UP000029999">
    <property type="component" value="Unassembled WGS sequence"/>
</dbReference>
<keyword evidence="6 8" id="KW-0012">Acyltransferase</keyword>
<reference evidence="10 11" key="1">
    <citation type="submission" date="2014-09" db="EMBL/GenBank/DDBJ databases">
        <authorList>
            <person name="Grob C."/>
            <person name="Taubert M."/>
            <person name="Howat A.M."/>
            <person name="Burns O.J."/>
            <person name="Dixon J.L."/>
            <person name="Chen Y."/>
            <person name="Murrell J.C."/>
        </authorList>
    </citation>
    <scope>NUCLEOTIDE SEQUENCE [LARGE SCALE GENOMIC DNA]</scope>
    <source>
        <strain evidence="10">L4</strain>
    </source>
</reference>
<protein>
    <recommendedName>
        <fullName evidence="4 8">L-2,4-diaminobutyric acid acetyltransferase</fullName>
        <shortName evidence="8">DABA acetyltransferase</shortName>
        <ecNumber evidence="3 8">2.3.1.178</ecNumber>
    </recommendedName>
</protein>
<dbReference type="GO" id="GO:0019491">
    <property type="term" value="P:ectoine biosynthetic process"/>
    <property type="evidence" value="ECO:0007669"/>
    <property type="project" value="UniProtKB-UniPathway"/>
</dbReference>
<organism evidence="10 11">
    <name type="scientific">Methylophaga thiooxydans</name>
    <dbReference type="NCBI Taxonomy" id="392484"/>
    <lineage>
        <taxon>Bacteria</taxon>
        <taxon>Pseudomonadati</taxon>
        <taxon>Pseudomonadota</taxon>
        <taxon>Gammaproteobacteria</taxon>
        <taxon>Thiotrichales</taxon>
        <taxon>Piscirickettsiaceae</taxon>
        <taxon>Methylophaga</taxon>
    </lineage>
</organism>
<name>A0A0A0BGJ9_9GAMM</name>
<evidence type="ECO:0000256" key="7">
    <source>
        <dbReference type="ARBA" id="ARBA00048924"/>
    </source>
</evidence>
<dbReference type="NCBIfam" id="TIGR02406">
    <property type="entry name" value="ectoine_EctA"/>
    <property type="match status" value="1"/>
</dbReference>